<sequence>MCKNALRVSFECLSPNDNESYEFLWNEMLTQNKSIEFIYKIANECLPFNHSSFLCLYNKMGKFHEQKFDYSTAIYYYKKKLDIELNGSVITYNQIQHLYIKLDDISSALLYLKKMYDIQFGINRSEALNTCMIMVTYYQMRALDDEKRMYYANACYNTIKVVEMLIEIIHNWQFPTVLRKNNRQILNYHQLYKNLQNDISILNNYHFQQAILTTSETILLFDTYFNKIKLFEETFQLYFKFYVSIFFIKKWLPFQCDTIYLSRMKILFETCYNHIVLLRKKYFRKVIHNSRA</sequence>
<dbReference type="EMBL" id="CAJNOQ010005579">
    <property type="protein sequence ID" value="CAF1103847.1"/>
    <property type="molecule type" value="Genomic_DNA"/>
</dbReference>
<dbReference type="Gene3D" id="1.25.40.10">
    <property type="entry name" value="Tetratricopeptide repeat domain"/>
    <property type="match status" value="1"/>
</dbReference>
<accession>A0A814P732</accession>
<dbReference type="Proteomes" id="UP000681722">
    <property type="component" value="Unassembled WGS sequence"/>
</dbReference>
<organism evidence="1 3">
    <name type="scientific">Didymodactylos carnosus</name>
    <dbReference type="NCBI Taxonomy" id="1234261"/>
    <lineage>
        <taxon>Eukaryota</taxon>
        <taxon>Metazoa</taxon>
        <taxon>Spiralia</taxon>
        <taxon>Gnathifera</taxon>
        <taxon>Rotifera</taxon>
        <taxon>Eurotatoria</taxon>
        <taxon>Bdelloidea</taxon>
        <taxon>Philodinida</taxon>
        <taxon>Philodinidae</taxon>
        <taxon>Didymodactylos</taxon>
    </lineage>
</organism>
<dbReference type="EMBL" id="CAJOBC010005579">
    <property type="protein sequence ID" value="CAF3868614.1"/>
    <property type="molecule type" value="Genomic_DNA"/>
</dbReference>
<evidence type="ECO:0000313" key="2">
    <source>
        <dbReference type="EMBL" id="CAF3868614.1"/>
    </source>
</evidence>
<reference evidence="1" key="1">
    <citation type="submission" date="2021-02" db="EMBL/GenBank/DDBJ databases">
        <authorList>
            <person name="Nowell W R."/>
        </authorList>
    </citation>
    <scope>NUCLEOTIDE SEQUENCE</scope>
</reference>
<dbReference type="AlphaFoldDB" id="A0A814P732"/>
<evidence type="ECO:0000313" key="1">
    <source>
        <dbReference type="EMBL" id="CAF1103847.1"/>
    </source>
</evidence>
<protein>
    <submittedName>
        <fullName evidence="1">Uncharacterized protein</fullName>
    </submittedName>
</protein>
<gene>
    <name evidence="1" type="ORF">GPM918_LOCUS18885</name>
    <name evidence="2" type="ORF">SRO942_LOCUS18882</name>
</gene>
<name>A0A814P732_9BILA</name>
<proteinExistence type="predicted"/>
<comment type="caution">
    <text evidence="1">The sequence shown here is derived from an EMBL/GenBank/DDBJ whole genome shotgun (WGS) entry which is preliminary data.</text>
</comment>
<evidence type="ECO:0000313" key="3">
    <source>
        <dbReference type="Proteomes" id="UP000663829"/>
    </source>
</evidence>
<keyword evidence="3" id="KW-1185">Reference proteome</keyword>
<dbReference type="Proteomes" id="UP000663829">
    <property type="component" value="Unassembled WGS sequence"/>
</dbReference>
<dbReference type="InterPro" id="IPR011990">
    <property type="entry name" value="TPR-like_helical_dom_sf"/>
</dbReference>